<evidence type="ECO:0000256" key="5">
    <source>
        <dbReference type="RuleBase" id="RU003557"/>
    </source>
</evidence>
<evidence type="ECO:0000256" key="3">
    <source>
        <dbReference type="ARBA" id="ARBA00023315"/>
    </source>
</evidence>
<dbReference type="InterPro" id="IPR002155">
    <property type="entry name" value="Thiolase"/>
</dbReference>
<dbReference type="InterPro" id="IPR020613">
    <property type="entry name" value="Thiolase_CS"/>
</dbReference>
<dbReference type="InterPro" id="IPR016039">
    <property type="entry name" value="Thiolase-like"/>
</dbReference>
<keyword evidence="3 5" id="KW-0012">Acyltransferase</keyword>
<dbReference type="CDD" id="cd00751">
    <property type="entry name" value="thiolase"/>
    <property type="match status" value="1"/>
</dbReference>
<feature type="active site" description="Proton acceptor" evidence="4">
    <location>
        <position position="378"/>
    </location>
</feature>
<proteinExistence type="inferred from homology"/>
<dbReference type="STRING" id="653733.Selin_1399"/>
<evidence type="ECO:0000256" key="2">
    <source>
        <dbReference type="ARBA" id="ARBA00022679"/>
    </source>
</evidence>
<keyword evidence="9" id="KW-1185">Reference proteome</keyword>
<dbReference type="OrthoDB" id="9764892at2"/>
<dbReference type="RefSeq" id="WP_013506015.1">
    <property type="nucleotide sequence ID" value="NC_014836.1"/>
</dbReference>
<feature type="active site" description="Proton acceptor" evidence="4">
    <location>
        <position position="348"/>
    </location>
</feature>
<dbReference type="PROSITE" id="PS00099">
    <property type="entry name" value="THIOLASE_3"/>
    <property type="match status" value="1"/>
</dbReference>
<protein>
    <submittedName>
        <fullName evidence="8">Acetyl-CoA acetyltransferase</fullName>
        <ecNumber evidence="8">2.3.1.9</ecNumber>
    </submittedName>
</protein>
<dbReference type="Proteomes" id="UP000002572">
    <property type="component" value="Chromosome"/>
</dbReference>
<feature type="active site" description="Acyl-thioester intermediate" evidence="4">
    <location>
        <position position="89"/>
    </location>
</feature>
<dbReference type="InterPro" id="IPR020617">
    <property type="entry name" value="Thiolase_C"/>
</dbReference>
<evidence type="ECO:0000313" key="9">
    <source>
        <dbReference type="Proteomes" id="UP000002572"/>
    </source>
</evidence>
<evidence type="ECO:0000259" key="6">
    <source>
        <dbReference type="Pfam" id="PF00108"/>
    </source>
</evidence>
<dbReference type="GO" id="GO:0003985">
    <property type="term" value="F:acetyl-CoA C-acetyltransferase activity"/>
    <property type="evidence" value="ECO:0007669"/>
    <property type="project" value="UniProtKB-EC"/>
</dbReference>
<keyword evidence="2 5" id="KW-0808">Transferase</keyword>
<dbReference type="PROSITE" id="PS00737">
    <property type="entry name" value="THIOLASE_2"/>
    <property type="match status" value="1"/>
</dbReference>
<dbReference type="PIRSF" id="PIRSF000429">
    <property type="entry name" value="Ac-CoA_Ac_transf"/>
    <property type="match status" value="1"/>
</dbReference>
<accession>E6W698</accession>
<dbReference type="InterPro" id="IPR020615">
    <property type="entry name" value="Thiolase_acyl_enz_int_AS"/>
</dbReference>
<dbReference type="EC" id="2.3.1.9" evidence="8"/>
<evidence type="ECO:0000256" key="1">
    <source>
        <dbReference type="ARBA" id="ARBA00010982"/>
    </source>
</evidence>
<dbReference type="AlphaFoldDB" id="E6W698"/>
<dbReference type="HOGENOM" id="CLU_031026_0_0_0"/>
<organism evidence="8 9">
    <name type="scientific">Desulfurispirillum indicum (strain ATCC BAA-1389 / DSM 22839 / S5)</name>
    <dbReference type="NCBI Taxonomy" id="653733"/>
    <lineage>
        <taxon>Bacteria</taxon>
        <taxon>Pseudomonadati</taxon>
        <taxon>Chrysiogenota</taxon>
        <taxon>Chrysiogenia</taxon>
        <taxon>Chrysiogenales</taxon>
        <taxon>Chrysiogenaceae</taxon>
        <taxon>Desulfurispirillum</taxon>
    </lineage>
</organism>
<dbReference type="FunCoup" id="E6W698">
    <property type="interactions" value="397"/>
</dbReference>
<dbReference type="KEGG" id="din:Selin_1399"/>
<sequence length="392" mass="41700">MNETVYVVDARRTPFGSFGGQLSDMPAPELAATVMRCMLTEAGLEGEQVSQVIIGQVLTGGAGQAPARQAMRAAEVPDSVPALTVNKVCGSGLKAIMLGADAIRLGDSSLVMAGGMENMSMSPYALPSMRFGARMGAVQSVDLMLHDALIDPYSGRHMGLVTEELIKHHRISRQEQDKYAICSYERSQSATRDGRFFEEMVPILKAVRKGEKLISDDEEPFKVVFEKIEGLKPVFSKEGTITAANASTINDGAAMALLADEDSVQRHALQPLGRLVAYTTFSTHPDRFAEAPIGAIERACALAGLKTGDIDLFEVNEAFSAVPLMVMKSLGIDLAKMNVNGGAVSIGHPVGASGARIAGTLLHEMKREGLRYGLATLCIGGGEAVAAIFERV</sequence>
<dbReference type="Pfam" id="PF02803">
    <property type="entry name" value="Thiolase_C"/>
    <property type="match status" value="1"/>
</dbReference>
<dbReference type="SUPFAM" id="SSF53901">
    <property type="entry name" value="Thiolase-like"/>
    <property type="match status" value="2"/>
</dbReference>
<comment type="similarity">
    <text evidence="1 5">Belongs to the thiolase-like superfamily. Thiolase family.</text>
</comment>
<name>E6W698_DESIS</name>
<reference evidence="8 9" key="1">
    <citation type="submission" date="2010-12" db="EMBL/GenBank/DDBJ databases">
        <title>Complete sequence of Desulfurispirillum indicum S5.</title>
        <authorList>
            <consortium name="US DOE Joint Genome Institute"/>
            <person name="Lucas S."/>
            <person name="Copeland A."/>
            <person name="Lapidus A."/>
            <person name="Cheng J.-F."/>
            <person name="Goodwin L."/>
            <person name="Pitluck S."/>
            <person name="Chertkov O."/>
            <person name="Held B."/>
            <person name="Detter J.C."/>
            <person name="Han C."/>
            <person name="Tapia R."/>
            <person name="Land M."/>
            <person name="Hauser L."/>
            <person name="Kyrpides N."/>
            <person name="Ivanova N."/>
            <person name="Mikhailova N."/>
            <person name="Haggblom M."/>
            <person name="Rauschenbach I."/>
            <person name="Bini E."/>
            <person name="Woyke T."/>
        </authorList>
    </citation>
    <scope>NUCLEOTIDE SEQUENCE [LARGE SCALE GENOMIC DNA]</scope>
    <source>
        <strain evidence="9">ATCC BAA-1389 / DSM 22839 / S5</strain>
    </source>
</reference>
<dbReference type="Pfam" id="PF00108">
    <property type="entry name" value="Thiolase_N"/>
    <property type="match status" value="1"/>
</dbReference>
<evidence type="ECO:0000313" key="8">
    <source>
        <dbReference type="EMBL" id="ADU66134.1"/>
    </source>
</evidence>
<dbReference type="InterPro" id="IPR020616">
    <property type="entry name" value="Thiolase_N"/>
</dbReference>
<feature type="domain" description="Thiolase C-terminal" evidence="7">
    <location>
        <begin position="270"/>
        <end position="391"/>
    </location>
</feature>
<dbReference type="PANTHER" id="PTHR18919">
    <property type="entry name" value="ACETYL-COA C-ACYLTRANSFERASE"/>
    <property type="match status" value="1"/>
</dbReference>
<dbReference type="InterPro" id="IPR020610">
    <property type="entry name" value="Thiolase_AS"/>
</dbReference>
<dbReference type="eggNOG" id="COG0183">
    <property type="taxonomic scope" value="Bacteria"/>
</dbReference>
<dbReference type="PANTHER" id="PTHR18919:SF138">
    <property type="entry name" value="ACETYL-COA C-ACETYLTRANSFERASE"/>
    <property type="match status" value="1"/>
</dbReference>
<evidence type="ECO:0000256" key="4">
    <source>
        <dbReference type="PIRSR" id="PIRSR000429-1"/>
    </source>
</evidence>
<dbReference type="NCBIfam" id="TIGR01930">
    <property type="entry name" value="AcCoA-C-Actrans"/>
    <property type="match status" value="1"/>
</dbReference>
<evidence type="ECO:0000259" key="7">
    <source>
        <dbReference type="Pfam" id="PF02803"/>
    </source>
</evidence>
<dbReference type="EMBL" id="CP002432">
    <property type="protein sequence ID" value="ADU66134.1"/>
    <property type="molecule type" value="Genomic_DNA"/>
</dbReference>
<dbReference type="PROSITE" id="PS00098">
    <property type="entry name" value="THIOLASE_1"/>
    <property type="match status" value="1"/>
</dbReference>
<dbReference type="InParanoid" id="E6W698"/>
<dbReference type="Gene3D" id="3.40.47.10">
    <property type="match status" value="2"/>
</dbReference>
<feature type="domain" description="Thiolase N-terminal" evidence="6">
    <location>
        <begin position="5"/>
        <end position="262"/>
    </location>
</feature>
<gene>
    <name evidence="8" type="ordered locus">Selin_1399</name>
</gene>